<evidence type="ECO:0000259" key="13">
    <source>
        <dbReference type="Pfam" id="PF03443"/>
    </source>
</evidence>
<evidence type="ECO:0000256" key="8">
    <source>
        <dbReference type="ARBA" id="ARBA00023326"/>
    </source>
</evidence>
<comment type="cofactor">
    <cofactor evidence="1">
        <name>Cu(2+)</name>
        <dbReference type="ChEBI" id="CHEBI:29036"/>
    </cofactor>
</comment>
<reference evidence="14 15" key="1">
    <citation type="submission" date="2018-06" db="EMBL/GenBank/DDBJ databases">
        <title>Complete Genomes of Monosporascus.</title>
        <authorList>
            <person name="Robinson A.J."/>
            <person name="Natvig D.O."/>
        </authorList>
    </citation>
    <scope>NUCLEOTIDE SEQUENCE [LARGE SCALE GENOMIC DNA]</scope>
    <source>
        <strain evidence="14 15">CBS 110550</strain>
    </source>
</reference>
<dbReference type="Gene3D" id="2.70.50.70">
    <property type="match status" value="1"/>
</dbReference>
<keyword evidence="15" id="KW-1185">Reference proteome</keyword>
<keyword evidence="5" id="KW-0136">Cellulose degradation</keyword>
<feature type="chain" id="PRO_5020763451" description="lytic cellulose monooxygenase (C4-dehydrogenating)" evidence="12">
    <location>
        <begin position="25"/>
        <end position="254"/>
    </location>
</feature>
<evidence type="ECO:0000313" key="14">
    <source>
        <dbReference type="EMBL" id="RYP05011.1"/>
    </source>
</evidence>
<gene>
    <name evidence="14" type="ORF">DL764_004086</name>
</gene>
<dbReference type="CDD" id="cd21175">
    <property type="entry name" value="LPMO_AA9"/>
    <property type="match status" value="1"/>
</dbReference>
<evidence type="ECO:0000256" key="1">
    <source>
        <dbReference type="ARBA" id="ARBA00001973"/>
    </source>
</evidence>
<dbReference type="AlphaFoldDB" id="A0A4Q4TE29"/>
<dbReference type="GO" id="GO:0030245">
    <property type="term" value="P:cellulose catabolic process"/>
    <property type="evidence" value="ECO:0007669"/>
    <property type="project" value="UniProtKB-KW"/>
</dbReference>
<comment type="similarity">
    <text evidence="9">Belongs to the polysaccharide monooxygenase AA9 family.</text>
</comment>
<dbReference type="InterPro" id="IPR005103">
    <property type="entry name" value="AA9_LPMO"/>
</dbReference>
<organism evidence="14 15">
    <name type="scientific">Monosporascus ibericus</name>
    <dbReference type="NCBI Taxonomy" id="155417"/>
    <lineage>
        <taxon>Eukaryota</taxon>
        <taxon>Fungi</taxon>
        <taxon>Dikarya</taxon>
        <taxon>Ascomycota</taxon>
        <taxon>Pezizomycotina</taxon>
        <taxon>Sordariomycetes</taxon>
        <taxon>Xylariomycetidae</taxon>
        <taxon>Xylariales</taxon>
        <taxon>Xylariales incertae sedis</taxon>
        <taxon>Monosporascus</taxon>
    </lineage>
</organism>
<sequence>MPSCSLSSIAAAAVALPLVRLASAHGYVSGVSVNGGSVIEGTNPNWYYLPEGQVPETPGWRALNQDNGFVEPNAFGTSDIACHKSATPGPAYIDANPGDTLTLYWNTWPESHHGPVLNYLASCSGECTSASAGSLSFTKISEGGLLSGSNPGTWASDTLIAQGFSSDVRIPSNLAPGNYVLRHEIIALHSAGNPNGAQAYPQCLNVRVGGSGSSRLPSGTPATQLYSANDPGIIFSLYRQFSSYPIPGPSVWTG</sequence>
<evidence type="ECO:0000256" key="6">
    <source>
        <dbReference type="ARBA" id="ARBA00023157"/>
    </source>
</evidence>
<comment type="catalytic activity">
    <reaction evidence="10">
        <text>[(1-&gt;4)-beta-D-glucosyl]n+m + reduced acceptor + O2 = 4-dehydro-beta-D-glucosyl-[(1-&gt;4)-beta-D-glucosyl]n-1 + [(1-&gt;4)-beta-D-glucosyl]m + acceptor + H2O.</text>
        <dbReference type="EC" id="1.14.99.56"/>
    </reaction>
</comment>
<keyword evidence="3" id="KW-0964">Secreted</keyword>
<dbReference type="OrthoDB" id="4849160at2759"/>
<feature type="domain" description="Auxiliary Activity family 9 catalytic" evidence="13">
    <location>
        <begin position="25"/>
        <end position="242"/>
    </location>
</feature>
<evidence type="ECO:0000256" key="3">
    <source>
        <dbReference type="ARBA" id="ARBA00022525"/>
    </source>
</evidence>
<evidence type="ECO:0000313" key="15">
    <source>
        <dbReference type="Proteomes" id="UP000293360"/>
    </source>
</evidence>
<keyword evidence="7" id="KW-0119">Carbohydrate metabolism</keyword>
<evidence type="ECO:0000256" key="10">
    <source>
        <dbReference type="ARBA" id="ARBA00045077"/>
    </source>
</evidence>
<comment type="caution">
    <text evidence="14">The sequence shown here is derived from an EMBL/GenBank/DDBJ whole genome shotgun (WGS) entry which is preliminary data.</text>
</comment>
<evidence type="ECO:0000256" key="2">
    <source>
        <dbReference type="ARBA" id="ARBA00004613"/>
    </source>
</evidence>
<keyword evidence="8" id="KW-0624">Polysaccharide degradation</keyword>
<dbReference type="InterPro" id="IPR049892">
    <property type="entry name" value="AA9"/>
</dbReference>
<evidence type="ECO:0000256" key="9">
    <source>
        <dbReference type="ARBA" id="ARBA00044502"/>
    </source>
</evidence>
<evidence type="ECO:0000256" key="4">
    <source>
        <dbReference type="ARBA" id="ARBA00022729"/>
    </source>
</evidence>
<evidence type="ECO:0000256" key="12">
    <source>
        <dbReference type="SAM" id="SignalP"/>
    </source>
</evidence>
<protein>
    <recommendedName>
        <fullName evidence="11">lytic cellulose monooxygenase (C4-dehydrogenating)</fullName>
        <ecNumber evidence="11">1.14.99.56</ecNumber>
    </recommendedName>
</protein>
<dbReference type="STRING" id="155417.A0A4Q4TE29"/>
<keyword evidence="6" id="KW-1015">Disulfide bond</keyword>
<dbReference type="Proteomes" id="UP000293360">
    <property type="component" value="Unassembled WGS sequence"/>
</dbReference>
<dbReference type="PANTHER" id="PTHR33353">
    <property type="entry name" value="PUTATIVE (AFU_ORTHOLOGUE AFUA_1G12560)-RELATED"/>
    <property type="match status" value="1"/>
</dbReference>
<accession>A0A4Q4TE29</accession>
<evidence type="ECO:0000256" key="11">
    <source>
        <dbReference type="ARBA" id="ARBA00047174"/>
    </source>
</evidence>
<dbReference type="EMBL" id="QJNU01000185">
    <property type="protein sequence ID" value="RYP05011.1"/>
    <property type="molecule type" value="Genomic_DNA"/>
</dbReference>
<evidence type="ECO:0000256" key="7">
    <source>
        <dbReference type="ARBA" id="ARBA00023277"/>
    </source>
</evidence>
<evidence type="ECO:0000256" key="5">
    <source>
        <dbReference type="ARBA" id="ARBA00023001"/>
    </source>
</evidence>
<feature type="signal peptide" evidence="12">
    <location>
        <begin position="1"/>
        <end position="24"/>
    </location>
</feature>
<dbReference type="EC" id="1.14.99.56" evidence="11"/>
<dbReference type="PANTHER" id="PTHR33353:SF34">
    <property type="entry name" value="ENDO-BETA-1,4-GLUCANASE D"/>
    <property type="match status" value="1"/>
</dbReference>
<proteinExistence type="inferred from homology"/>
<comment type="subcellular location">
    <subcellularLocation>
        <location evidence="2">Secreted</location>
    </subcellularLocation>
</comment>
<keyword evidence="4 12" id="KW-0732">Signal</keyword>
<dbReference type="GO" id="GO:0005576">
    <property type="term" value="C:extracellular region"/>
    <property type="evidence" value="ECO:0007669"/>
    <property type="project" value="UniProtKB-SubCell"/>
</dbReference>
<name>A0A4Q4TE29_9PEZI</name>
<dbReference type="Pfam" id="PF03443">
    <property type="entry name" value="AA9"/>
    <property type="match status" value="1"/>
</dbReference>